<evidence type="ECO:0000256" key="7">
    <source>
        <dbReference type="ARBA" id="ARBA00022989"/>
    </source>
</evidence>
<dbReference type="NCBIfam" id="TIGR00915">
    <property type="entry name" value="2A0602"/>
    <property type="match status" value="1"/>
</dbReference>
<feature type="transmembrane region" description="Helical" evidence="9">
    <location>
        <begin position="893"/>
        <end position="913"/>
    </location>
</feature>
<evidence type="ECO:0000313" key="12">
    <source>
        <dbReference type="Proteomes" id="UP000807542"/>
    </source>
</evidence>
<dbReference type="InterPro" id="IPR004764">
    <property type="entry name" value="MdtF-like"/>
</dbReference>
<accession>A0A9D7FU25</accession>
<dbReference type="GO" id="GO:0015562">
    <property type="term" value="F:efflux transmembrane transporter activity"/>
    <property type="evidence" value="ECO:0007669"/>
    <property type="project" value="InterPro"/>
</dbReference>
<evidence type="ECO:0000256" key="2">
    <source>
        <dbReference type="ARBA" id="ARBA00010942"/>
    </source>
</evidence>
<comment type="caution">
    <text evidence="9">Lacks conserved residue(s) required for the propagation of feature annotation.</text>
</comment>
<feature type="transmembrane region" description="Helical" evidence="9">
    <location>
        <begin position="12"/>
        <end position="29"/>
    </location>
</feature>
<keyword evidence="4" id="KW-1003">Cell membrane</keyword>
<dbReference type="EMBL" id="JADRCQ010000002">
    <property type="protein sequence ID" value="MBK5073402.1"/>
    <property type="molecule type" value="Genomic_DNA"/>
</dbReference>
<evidence type="ECO:0000256" key="1">
    <source>
        <dbReference type="ARBA" id="ARBA00004429"/>
    </source>
</evidence>
<dbReference type="Gene3D" id="3.30.70.1320">
    <property type="entry name" value="Multidrug efflux transporter AcrB pore domain like"/>
    <property type="match status" value="1"/>
</dbReference>
<dbReference type="GO" id="GO:0042910">
    <property type="term" value="F:xenobiotic transmembrane transporter activity"/>
    <property type="evidence" value="ECO:0007669"/>
    <property type="project" value="TreeGrafter"/>
</dbReference>
<feature type="transmembrane region" description="Helical" evidence="9">
    <location>
        <begin position="393"/>
        <end position="414"/>
    </location>
</feature>
<feature type="transmembrane region" description="Helical" evidence="9">
    <location>
        <begin position="340"/>
        <end position="360"/>
    </location>
</feature>
<feature type="transmembrane region" description="Helical" evidence="9">
    <location>
        <begin position="367"/>
        <end position="387"/>
    </location>
</feature>
<organism evidence="11 12">
    <name type="scientific">Limnobaculum xujianqingii</name>
    <dbReference type="NCBI Taxonomy" id="2738837"/>
    <lineage>
        <taxon>Bacteria</taxon>
        <taxon>Pseudomonadati</taxon>
        <taxon>Pseudomonadota</taxon>
        <taxon>Gammaproteobacteria</taxon>
        <taxon>Enterobacterales</taxon>
        <taxon>Budviciaceae</taxon>
        <taxon>Limnobaculum</taxon>
    </lineage>
</organism>
<dbReference type="SUPFAM" id="SSF82714">
    <property type="entry name" value="Multidrug efflux transporter AcrB TolC docking domain, DN and DC subdomains"/>
    <property type="match status" value="2"/>
</dbReference>
<feature type="transmembrane region" description="Helical" evidence="9">
    <location>
        <begin position="474"/>
        <end position="498"/>
    </location>
</feature>
<dbReference type="PANTHER" id="PTHR32063:SF32">
    <property type="entry name" value="AMINOGLYCOSIDE EFFLUX PUMP-RELATED"/>
    <property type="match status" value="1"/>
</dbReference>
<evidence type="ECO:0000313" key="10">
    <source>
        <dbReference type="EMBL" id="MBK5073402.1"/>
    </source>
</evidence>
<dbReference type="PRINTS" id="PR00702">
    <property type="entry name" value="ACRIFLAVINRP"/>
</dbReference>
<dbReference type="Pfam" id="PF00873">
    <property type="entry name" value="ACR_tran"/>
    <property type="match status" value="1"/>
</dbReference>
<feature type="transmembrane region" description="Helical" evidence="9">
    <location>
        <begin position="996"/>
        <end position="1022"/>
    </location>
</feature>
<feature type="transmembrane region" description="Helical" evidence="9">
    <location>
        <begin position="535"/>
        <end position="553"/>
    </location>
</feature>
<dbReference type="FunFam" id="3.30.2090.10:FF:000001">
    <property type="entry name" value="Efflux pump membrane transporter"/>
    <property type="match status" value="1"/>
</dbReference>
<dbReference type="Proteomes" id="UP000807542">
    <property type="component" value="Unassembled WGS sequence"/>
</dbReference>
<dbReference type="GO" id="GO:0005886">
    <property type="term" value="C:plasma membrane"/>
    <property type="evidence" value="ECO:0007669"/>
    <property type="project" value="UniProtKB-SubCell"/>
</dbReference>
<dbReference type="RefSeq" id="WP_228398274.1">
    <property type="nucleotide sequence ID" value="NZ_JADRCP010000002.1"/>
</dbReference>
<dbReference type="Gene3D" id="3.30.2090.10">
    <property type="entry name" value="Multidrug efflux transporter AcrB TolC docking domain, DN and DC subdomains"/>
    <property type="match status" value="2"/>
</dbReference>
<evidence type="ECO:0000256" key="5">
    <source>
        <dbReference type="ARBA" id="ARBA00022519"/>
    </source>
</evidence>
<keyword evidence="8 9" id="KW-0472">Membrane</keyword>
<evidence type="ECO:0000256" key="8">
    <source>
        <dbReference type="ARBA" id="ARBA00023136"/>
    </source>
</evidence>
<keyword evidence="7 9" id="KW-1133">Transmembrane helix</keyword>
<keyword evidence="5 9" id="KW-0997">Cell inner membrane</keyword>
<dbReference type="GO" id="GO:0009636">
    <property type="term" value="P:response to toxic substance"/>
    <property type="evidence" value="ECO:0007669"/>
    <property type="project" value="UniProtKB-ARBA"/>
</dbReference>
<protein>
    <recommendedName>
        <fullName evidence="9">Efflux pump membrane transporter</fullName>
    </recommendedName>
</protein>
<evidence type="ECO:0000256" key="4">
    <source>
        <dbReference type="ARBA" id="ARBA00022475"/>
    </source>
</evidence>
<keyword evidence="13" id="KW-1185">Reference proteome</keyword>
<name>A0A9D7FU25_9GAMM</name>
<evidence type="ECO:0000313" key="11">
    <source>
        <dbReference type="EMBL" id="MBK5176867.1"/>
    </source>
</evidence>
<dbReference type="NCBIfam" id="NF000282">
    <property type="entry name" value="RND_permease_1"/>
    <property type="match status" value="1"/>
</dbReference>
<dbReference type="Proteomes" id="UP001296969">
    <property type="component" value="Unassembled WGS sequence"/>
</dbReference>
<feature type="transmembrane region" description="Helical" evidence="9">
    <location>
        <begin position="442"/>
        <end position="468"/>
    </location>
</feature>
<dbReference type="Gene3D" id="3.30.70.1440">
    <property type="entry name" value="Multidrug efflux transporter AcrB pore domain"/>
    <property type="match status" value="1"/>
</dbReference>
<dbReference type="SUPFAM" id="SSF82693">
    <property type="entry name" value="Multidrug efflux transporter AcrB pore domain, PN1, PN2, PC1 and PC2 subdomains"/>
    <property type="match status" value="3"/>
</dbReference>
<dbReference type="SUPFAM" id="SSF82866">
    <property type="entry name" value="Multidrug efflux transporter AcrB transmembrane domain"/>
    <property type="match status" value="2"/>
</dbReference>
<reference evidence="11 13" key="1">
    <citation type="submission" date="2020-11" db="EMBL/GenBank/DDBJ databases">
        <title>Insectihabitans protaetiae gen. nov. sp. nov. and Insectihabitans allomyrinae sp. nov., isolated from larvae of Protaetia brevitarsis seulensis and Allomyrina dichotoma, respectively.</title>
        <authorList>
            <person name="Lee S.D."/>
            <person name="Byeon Y.-S."/>
            <person name="Kim S.-M."/>
            <person name="Yang H.L."/>
            <person name="Kim I.S."/>
        </authorList>
    </citation>
    <scope>NUCLEOTIDE SEQUENCE</scope>
    <source>
        <strain evidence="11">CWB-B4</strain>
        <strain evidence="10 13">CWB-B43</strain>
    </source>
</reference>
<comment type="subcellular location">
    <subcellularLocation>
        <location evidence="1 9">Cell inner membrane</location>
        <topology evidence="1 9">Multi-pass membrane protein</topology>
    </subcellularLocation>
</comment>
<comment type="similarity">
    <text evidence="2 9">Belongs to the resistance-nodulation-cell division (RND) (TC 2.A.6) family.</text>
</comment>
<dbReference type="PANTHER" id="PTHR32063">
    <property type="match status" value="1"/>
</dbReference>
<dbReference type="Gene3D" id="1.20.1640.10">
    <property type="entry name" value="Multidrug efflux transporter AcrB transmembrane domain"/>
    <property type="match status" value="2"/>
</dbReference>
<dbReference type="FunFam" id="1.20.1640.10:FF:000001">
    <property type="entry name" value="Efflux pump membrane transporter"/>
    <property type="match status" value="1"/>
</dbReference>
<evidence type="ECO:0000256" key="6">
    <source>
        <dbReference type="ARBA" id="ARBA00022692"/>
    </source>
</evidence>
<keyword evidence="3 9" id="KW-0813">Transport</keyword>
<dbReference type="InterPro" id="IPR001036">
    <property type="entry name" value="Acrflvin-R"/>
</dbReference>
<dbReference type="EMBL" id="JADRCP010000002">
    <property type="protein sequence ID" value="MBK5176867.1"/>
    <property type="molecule type" value="Genomic_DNA"/>
</dbReference>
<sequence length="1042" mass="113070">MLARFFVDRPVFAAVIAICIMAAGLLTLFTQSVEQYPDIAPPGVNITANYPGASAKTVEDSVTQVIEQQIKGIDGLLYFSSSSSSAGQARISLSFTQDTNPDIAQVQVQNAVNQAITRLPQEVQQQGLTVTKSQGDSLMVVALYDSSRQLSNIDINDFLIGNLQDPLSRVNGVGETTVFGAQYAMRIWLDPYKLNSFGLMPSDIQSAIEAQNAQVTSGEIGSQPAPPDQYLNATVTVQSRLETPEQFENILLRTNSDGSTVYLRDVARVEIGAENYQNLTTLNGYPAAGISIQLASGANALATAENVRTEIERLTPQFPRGVIAAYPKDSTPFVLVSIEGVIYTLIEAILLVVVVMFLFLQNWRATLIPAITVPVVMLGTFGISSLLDYNINTLTLFAMVLAIGLLVDDTIVVVENVERIMATEKCSPVEATLRSMGEITSALVGIALVLSAVFIPMAFLGGSVGIIYRQFTVTIVSSMMLSALVALTLTPPLCAHLLKTVSHQQGRFFTSLNKGIEKSQNAYLNLLQRSITRPIRLSILALILVLLTVGIYLKLPTSFLPEEDQGSIMVQFALPVGSPITQTQAVGDEITQYFLKEEKENLNVIFMVTGRNNAGSGQNVGMAFAELKHWDKRSGKQNSAQSIISRANQYFKSHLLASINITAPPTVRGLGQSSGFEVWLQDQEANGYDALLYTQRQVLNLAADNNNITAVRINSLDEKAQLKVDINRQKAQAQGLEQADINSTLSAAWGGVYINDFIDRGRVKRVYMQSDADWRTSPENISAWHVRGSNDLMASFDSFSTLHWTTGPQMLQRFNGLSSVQFQGNAAEGISSGSAMDAIEGVMTKFDGFGLRWSGLSYQEQSSSGQTQWIYLATSAFIFLCLAALYESWAIPLAVLLIIPLAISGAVFATWSTGLTNDIYFQVGMLTTMGLSAKNAILIVEFAQSQYQSGKEVVAATLEGASLRLRPIMMTSLAFVAGVIPLVLSTGAGASSRQEIGVAVIGGMLSGTLFTLLFVPLFFIVIRRGIERMTNAPVLFESEKET</sequence>
<dbReference type="FunFam" id="3.30.70.1430:FF:000001">
    <property type="entry name" value="Efflux pump membrane transporter"/>
    <property type="match status" value="1"/>
</dbReference>
<feature type="transmembrane region" description="Helical" evidence="9">
    <location>
        <begin position="869"/>
        <end position="886"/>
    </location>
</feature>
<keyword evidence="6 9" id="KW-0812">Transmembrane</keyword>
<proteinExistence type="inferred from homology"/>
<evidence type="ECO:0000256" key="9">
    <source>
        <dbReference type="RuleBase" id="RU364070"/>
    </source>
</evidence>
<gene>
    <name evidence="11" type="ORF">I2492_11100</name>
    <name evidence="10" type="ORF">I2493_10285</name>
</gene>
<dbReference type="AlphaFoldDB" id="A0A9D7FU25"/>
<evidence type="ECO:0000313" key="13">
    <source>
        <dbReference type="Proteomes" id="UP001296969"/>
    </source>
</evidence>
<comment type="caution">
    <text evidence="11">The sequence shown here is derived from an EMBL/GenBank/DDBJ whole genome shotgun (WGS) entry which is preliminary data.</text>
</comment>
<dbReference type="InterPro" id="IPR027463">
    <property type="entry name" value="AcrB_DN_DC_subdom"/>
</dbReference>
<feature type="transmembrane region" description="Helical" evidence="9">
    <location>
        <begin position="963"/>
        <end position="984"/>
    </location>
</feature>
<dbReference type="Gene3D" id="3.30.70.1430">
    <property type="entry name" value="Multidrug efflux transporter AcrB pore domain"/>
    <property type="match status" value="2"/>
</dbReference>
<evidence type="ECO:0000256" key="3">
    <source>
        <dbReference type="ARBA" id="ARBA00022448"/>
    </source>
</evidence>